<dbReference type="InterPro" id="IPR000943">
    <property type="entry name" value="RNA_pol_sigma70"/>
</dbReference>
<dbReference type="GO" id="GO:0005509">
    <property type="term" value="F:calcium ion binding"/>
    <property type="evidence" value="ECO:0007669"/>
    <property type="project" value="InterPro"/>
</dbReference>
<dbReference type="InterPro" id="IPR036388">
    <property type="entry name" value="WH-like_DNA-bd_sf"/>
</dbReference>
<dbReference type="Pfam" id="PF04542">
    <property type="entry name" value="Sigma70_r2"/>
    <property type="match status" value="1"/>
</dbReference>
<keyword evidence="3" id="KW-0805">Transcription regulation</keyword>
<evidence type="ECO:0000256" key="5">
    <source>
        <dbReference type="ARBA" id="ARBA00023125"/>
    </source>
</evidence>
<dbReference type="InterPro" id="IPR018247">
    <property type="entry name" value="EF_Hand_1_Ca_BS"/>
</dbReference>
<feature type="domain" description="EF-hand" evidence="8">
    <location>
        <begin position="190"/>
        <end position="225"/>
    </location>
</feature>
<evidence type="ECO:0000256" key="3">
    <source>
        <dbReference type="ARBA" id="ARBA00023015"/>
    </source>
</evidence>
<keyword evidence="10" id="KW-1185">Reference proteome</keyword>
<keyword evidence="4" id="KW-0731">Sigma factor</keyword>
<dbReference type="InterPro" id="IPR013324">
    <property type="entry name" value="RNA_pol_sigma_r3/r4-like"/>
</dbReference>
<keyword evidence="5" id="KW-0238">DNA-binding</keyword>
<dbReference type="GO" id="GO:0016987">
    <property type="term" value="F:sigma factor activity"/>
    <property type="evidence" value="ECO:0007669"/>
    <property type="project" value="UniProtKB-KW"/>
</dbReference>
<dbReference type="PROSITE" id="PS50222">
    <property type="entry name" value="EF_HAND_2"/>
    <property type="match status" value="2"/>
</dbReference>
<dbReference type="AlphaFoldDB" id="A0A0M0K4S9"/>
<dbReference type="InterPro" id="IPR007627">
    <property type="entry name" value="RNA_pol_sigma70_r2"/>
</dbReference>
<dbReference type="Gene3D" id="1.10.10.10">
    <property type="entry name" value="Winged helix-like DNA-binding domain superfamily/Winged helix DNA-binding domain"/>
    <property type="match status" value="1"/>
</dbReference>
<feature type="region of interest" description="Disordered" evidence="7">
    <location>
        <begin position="26"/>
        <end position="60"/>
    </location>
</feature>
<dbReference type="GO" id="GO:0006352">
    <property type="term" value="P:DNA-templated transcription initiation"/>
    <property type="evidence" value="ECO:0007669"/>
    <property type="project" value="InterPro"/>
</dbReference>
<proteinExistence type="inferred from homology"/>
<gene>
    <name evidence="9" type="ORF">Ctob_009326</name>
</gene>
<comment type="similarity">
    <text evidence="1">Belongs to the sigma-70 factor family.</text>
</comment>
<dbReference type="EMBL" id="JWZX01001476">
    <property type="protein sequence ID" value="KOO33602.1"/>
    <property type="molecule type" value="Genomic_DNA"/>
</dbReference>
<dbReference type="PRINTS" id="PR00046">
    <property type="entry name" value="SIGMA70FCT"/>
</dbReference>
<dbReference type="GO" id="GO:0003677">
    <property type="term" value="F:DNA binding"/>
    <property type="evidence" value="ECO:0007669"/>
    <property type="project" value="UniProtKB-KW"/>
</dbReference>
<dbReference type="SUPFAM" id="SSF47473">
    <property type="entry name" value="EF-hand"/>
    <property type="match status" value="1"/>
</dbReference>
<dbReference type="InterPro" id="IPR011992">
    <property type="entry name" value="EF-hand-dom_pair"/>
</dbReference>
<dbReference type="InterPro" id="IPR007630">
    <property type="entry name" value="RNA_pol_sigma70_r4"/>
</dbReference>
<dbReference type="Gene3D" id="1.10.238.10">
    <property type="entry name" value="EF-hand"/>
    <property type="match status" value="1"/>
</dbReference>
<dbReference type="InterPro" id="IPR050239">
    <property type="entry name" value="Sigma-70_RNA_pol_init_factors"/>
</dbReference>
<evidence type="ECO:0000256" key="6">
    <source>
        <dbReference type="ARBA" id="ARBA00023163"/>
    </source>
</evidence>
<evidence type="ECO:0000313" key="10">
    <source>
        <dbReference type="Proteomes" id="UP000037460"/>
    </source>
</evidence>
<dbReference type="Proteomes" id="UP000037460">
    <property type="component" value="Unassembled WGS sequence"/>
</dbReference>
<sequence>MISWDFLIEAKAAVEAKVAVEAKAKAGVEAKTRDRAPGTGRRRTSTSSSTGRGGSTKGKSAAKVLSEYVDGIEPARLLEHAEEIQLARQVQRLKTLEQIYLSLGQGAVGAPEGGAPTTGALRRGGRAAANAGTAAGSAPTVRGHILSLKDTLSRSGDQVVDLFRAWDEDGSGTVDRGEFYRAIRALGFVFKQEEANMVFDALDEDQSGVLEYKELNTMLRESAREAIRADGGASRDEWAAAANVSVAELRQQLREGKRARERIVASNLGLVGHAIRLLKRSSGGRIDEGTTEADLLQEGCIALLHAAEGFDVSLGVRFGTYATFWVRAAIKRALQEQTRIVRLPSRVQNTYGQIMRATDALSRGQSSSAGGSQLPSDNAISEKLEEGGVKLSPQKVRQIIGQVRVRPTSLDRTLDRRGGKGDDDGTTVGDLVRDASKPPPEREMIEDSLRTDLSKVMTKHLREDEAKVLTLRFGLGDGASRTVRQVSEETGLTYARTKHVLFSALSKLRKPHVAVALRDYLPGDEL</sequence>
<protein>
    <submittedName>
        <fullName evidence="9">RNA polymerase sigma factor</fullName>
    </submittedName>
</protein>
<dbReference type="SUPFAM" id="SSF88659">
    <property type="entry name" value="Sigma3 and sigma4 domains of RNA polymerase sigma factors"/>
    <property type="match status" value="1"/>
</dbReference>
<keyword evidence="2" id="KW-0106">Calcium</keyword>
<evidence type="ECO:0000256" key="2">
    <source>
        <dbReference type="ARBA" id="ARBA00022837"/>
    </source>
</evidence>
<dbReference type="NCBIfam" id="TIGR02937">
    <property type="entry name" value="sigma70-ECF"/>
    <property type="match status" value="1"/>
</dbReference>
<feature type="compositionally biased region" description="Basic and acidic residues" evidence="7">
    <location>
        <begin position="431"/>
        <end position="442"/>
    </location>
</feature>
<dbReference type="InterPro" id="IPR014284">
    <property type="entry name" value="RNA_pol_sigma-70_dom"/>
</dbReference>
<reference evidence="10" key="1">
    <citation type="journal article" date="2015" name="PLoS Genet.">
        <title>Genome Sequence and Transcriptome Analyses of Chrysochromulina tobin: Metabolic Tools for Enhanced Algal Fitness in the Prominent Order Prymnesiales (Haptophyceae).</title>
        <authorList>
            <person name="Hovde B.T."/>
            <person name="Deodato C.R."/>
            <person name="Hunsperger H.M."/>
            <person name="Ryken S.A."/>
            <person name="Yost W."/>
            <person name="Jha R.K."/>
            <person name="Patterson J."/>
            <person name="Monnat R.J. Jr."/>
            <person name="Barlow S.B."/>
            <person name="Starkenburg S.R."/>
            <person name="Cattolico R.A."/>
        </authorList>
    </citation>
    <scope>NUCLEOTIDE SEQUENCE</scope>
    <source>
        <strain evidence="10">CCMP291</strain>
    </source>
</reference>
<evidence type="ECO:0000256" key="7">
    <source>
        <dbReference type="SAM" id="MobiDB-lite"/>
    </source>
</evidence>
<evidence type="ECO:0000256" key="4">
    <source>
        <dbReference type="ARBA" id="ARBA00023082"/>
    </source>
</evidence>
<dbReference type="Gene3D" id="1.10.1740.10">
    <property type="match status" value="1"/>
</dbReference>
<dbReference type="InterPro" id="IPR013325">
    <property type="entry name" value="RNA_pol_sigma_r2"/>
</dbReference>
<dbReference type="PROSITE" id="PS00018">
    <property type="entry name" value="EF_HAND_1"/>
    <property type="match status" value="2"/>
</dbReference>
<feature type="compositionally biased region" description="Basic and acidic residues" evidence="7">
    <location>
        <begin position="412"/>
        <end position="423"/>
    </location>
</feature>
<dbReference type="Pfam" id="PF04545">
    <property type="entry name" value="Sigma70_r4"/>
    <property type="match status" value="1"/>
</dbReference>
<feature type="compositionally biased region" description="Basic and acidic residues" evidence="7">
    <location>
        <begin position="26"/>
        <end position="36"/>
    </location>
</feature>
<feature type="domain" description="EF-hand" evidence="8">
    <location>
        <begin position="154"/>
        <end position="189"/>
    </location>
</feature>
<dbReference type="PANTHER" id="PTHR30603:SF47">
    <property type="entry name" value="RNA POLYMERASE SIGMA FACTOR SIGD, CHLOROPLASTIC"/>
    <property type="match status" value="1"/>
</dbReference>
<feature type="region of interest" description="Disordered" evidence="7">
    <location>
        <begin position="411"/>
        <end position="442"/>
    </location>
</feature>
<dbReference type="PANTHER" id="PTHR30603">
    <property type="entry name" value="RNA POLYMERASE SIGMA FACTOR RPO"/>
    <property type="match status" value="1"/>
</dbReference>
<organism evidence="9 10">
    <name type="scientific">Chrysochromulina tobinii</name>
    <dbReference type="NCBI Taxonomy" id="1460289"/>
    <lineage>
        <taxon>Eukaryota</taxon>
        <taxon>Haptista</taxon>
        <taxon>Haptophyta</taxon>
        <taxon>Prymnesiophyceae</taxon>
        <taxon>Prymnesiales</taxon>
        <taxon>Chrysochromulinaceae</taxon>
        <taxon>Chrysochromulina</taxon>
    </lineage>
</organism>
<evidence type="ECO:0000259" key="8">
    <source>
        <dbReference type="PROSITE" id="PS50222"/>
    </source>
</evidence>
<dbReference type="SMART" id="SM00054">
    <property type="entry name" value="EFh"/>
    <property type="match status" value="2"/>
</dbReference>
<accession>A0A0M0K4S9</accession>
<dbReference type="Pfam" id="PF13499">
    <property type="entry name" value="EF-hand_7"/>
    <property type="match status" value="1"/>
</dbReference>
<name>A0A0M0K4S9_9EUKA</name>
<dbReference type="InterPro" id="IPR002048">
    <property type="entry name" value="EF_hand_dom"/>
</dbReference>
<feature type="region of interest" description="Disordered" evidence="7">
    <location>
        <begin position="111"/>
        <end position="137"/>
    </location>
</feature>
<keyword evidence="6" id="KW-0804">Transcription</keyword>
<dbReference type="CDD" id="cd00051">
    <property type="entry name" value="EFh"/>
    <property type="match status" value="1"/>
</dbReference>
<evidence type="ECO:0000313" key="9">
    <source>
        <dbReference type="EMBL" id="KOO33602.1"/>
    </source>
</evidence>
<evidence type="ECO:0000256" key="1">
    <source>
        <dbReference type="ARBA" id="ARBA00007788"/>
    </source>
</evidence>
<comment type="caution">
    <text evidence="9">The sequence shown here is derived from an EMBL/GenBank/DDBJ whole genome shotgun (WGS) entry which is preliminary data.</text>
</comment>
<dbReference type="OrthoDB" id="114727at2759"/>
<dbReference type="SUPFAM" id="SSF88946">
    <property type="entry name" value="Sigma2 domain of RNA polymerase sigma factors"/>
    <property type="match status" value="1"/>
</dbReference>